<evidence type="ECO:0000259" key="14">
    <source>
        <dbReference type="Pfam" id="PF08009"/>
    </source>
</evidence>
<feature type="transmembrane region" description="Helical" evidence="13">
    <location>
        <begin position="58"/>
        <end position="79"/>
    </location>
</feature>
<dbReference type="PANTHER" id="PTHR14269">
    <property type="entry name" value="CDP-DIACYLGLYCEROL--GLYCEROL-3-PHOSPHATE 3-PHOSPHATIDYLTRANSFERASE-RELATED"/>
    <property type="match status" value="1"/>
</dbReference>
<evidence type="ECO:0000256" key="8">
    <source>
        <dbReference type="ARBA" id="ARBA00023136"/>
    </source>
</evidence>
<keyword evidence="8 13" id="KW-0472">Membrane</keyword>
<dbReference type="PROSITE" id="PS00379">
    <property type="entry name" value="CDP_ALCOHOL_P_TRANSF"/>
    <property type="match status" value="1"/>
</dbReference>
<evidence type="ECO:0000313" key="16">
    <source>
        <dbReference type="Proteomes" id="UP000597507"/>
    </source>
</evidence>
<evidence type="ECO:0000256" key="3">
    <source>
        <dbReference type="ARBA" id="ARBA00022516"/>
    </source>
</evidence>
<sequence length="327" mass="34865">MSGGGPEDRGAHAPPRGRPEGGTYEGLARRGSAGIRRLRRRFRPRTRPRFEGQSFNRLIPNILTLIALCAGLTAIRFALDGRWEPAAGLIVFAAALDGIDGRLARLLKVTSRFGAEFDSLSDFLSFGVAPALLLYLWTMHEGRGLGFAPCLLFAVCSALRLARFNASLDAPGPVPLTGPPPKPAYAQSFFTGVPAPAGAGLALFPLFAALALNGWNMPVLAEAMRHPLFVGTVLVVVAALMVSTLPTWSFKNFKVPRELVLPLLLGVGIFAAFLVTDPWAALALGGLIYAGMLPFSVRSYRRLKREAEAMLEPVVVPSSEHAGGGAP</sequence>
<evidence type="ECO:0000256" key="4">
    <source>
        <dbReference type="ARBA" id="ARBA00022679"/>
    </source>
</evidence>
<keyword evidence="9" id="KW-0594">Phospholipid biosynthesis</keyword>
<evidence type="ECO:0000256" key="1">
    <source>
        <dbReference type="ARBA" id="ARBA00004141"/>
    </source>
</evidence>
<dbReference type="InterPro" id="IPR012616">
    <property type="entry name" value="CDP-OH_P_trans_C"/>
</dbReference>
<feature type="transmembrane region" description="Helical" evidence="13">
    <location>
        <begin position="144"/>
        <end position="163"/>
    </location>
</feature>
<dbReference type="AlphaFoldDB" id="A0A8J3EBU2"/>
<evidence type="ECO:0000256" key="6">
    <source>
        <dbReference type="ARBA" id="ARBA00022989"/>
    </source>
</evidence>
<evidence type="ECO:0000256" key="10">
    <source>
        <dbReference type="ARBA" id="ARBA00023264"/>
    </source>
</evidence>
<dbReference type="Gene3D" id="1.20.120.1760">
    <property type="match status" value="1"/>
</dbReference>
<evidence type="ECO:0000256" key="11">
    <source>
        <dbReference type="RuleBase" id="RU003750"/>
    </source>
</evidence>
<feature type="compositionally biased region" description="Basic and acidic residues" evidence="12">
    <location>
        <begin position="1"/>
        <end position="11"/>
    </location>
</feature>
<protein>
    <submittedName>
        <fullName evidence="15">CDP-diacylglycerol--serine O-phosphatidyltransferase</fullName>
    </submittedName>
</protein>
<feature type="transmembrane region" description="Helical" evidence="13">
    <location>
        <begin position="228"/>
        <end position="247"/>
    </location>
</feature>
<comment type="similarity">
    <text evidence="2 11">Belongs to the CDP-alcohol phosphatidyltransferase class-I family.</text>
</comment>
<evidence type="ECO:0000256" key="12">
    <source>
        <dbReference type="SAM" id="MobiDB-lite"/>
    </source>
</evidence>
<feature type="region of interest" description="Disordered" evidence="12">
    <location>
        <begin position="1"/>
        <end position="26"/>
    </location>
</feature>
<evidence type="ECO:0000256" key="2">
    <source>
        <dbReference type="ARBA" id="ARBA00010441"/>
    </source>
</evidence>
<dbReference type="Pfam" id="PF08009">
    <property type="entry name" value="CDP-OH_P_tran_2"/>
    <property type="match status" value="1"/>
</dbReference>
<evidence type="ECO:0000256" key="5">
    <source>
        <dbReference type="ARBA" id="ARBA00022692"/>
    </source>
</evidence>
<dbReference type="InterPro" id="IPR048254">
    <property type="entry name" value="CDP_ALCOHOL_P_TRANSF_CS"/>
</dbReference>
<dbReference type="Pfam" id="PF01066">
    <property type="entry name" value="CDP-OH_P_transf"/>
    <property type="match status" value="1"/>
</dbReference>
<gene>
    <name evidence="15" type="ORF">GCM10010964_30210</name>
</gene>
<dbReference type="GO" id="GO:0016020">
    <property type="term" value="C:membrane"/>
    <property type="evidence" value="ECO:0007669"/>
    <property type="project" value="UniProtKB-SubCell"/>
</dbReference>
<name>A0A8J3EBU2_9PROT</name>
<dbReference type="PANTHER" id="PTHR14269:SF61">
    <property type="entry name" value="CDP-DIACYLGLYCEROL--SERINE O-PHOSPHATIDYLTRANSFERASE"/>
    <property type="match status" value="1"/>
</dbReference>
<keyword evidence="4 11" id="KW-0808">Transferase</keyword>
<evidence type="ECO:0000313" key="15">
    <source>
        <dbReference type="EMBL" id="GGG40561.1"/>
    </source>
</evidence>
<dbReference type="GO" id="GO:0016780">
    <property type="term" value="F:phosphotransferase activity, for other substituted phosphate groups"/>
    <property type="evidence" value="ECO:0007669"/>
    <property type="project" value="InterPro"/>
</dbReference>
<dbReference type="InterPro" id="IPR000462">
    <property type="entry name" value="CDP-OH_P_trans"/>
</dbReference>
<accession>A0A8J3EBU2</accession>
<keyword evidence="16" id="KW-1185">Reference proteome</keyword>
<keyword evidence="3" id="KW-0444">Lipid biosynthesis</keyword>
<keyword evidence="5 13" id="KW-0812">Transmembrane</keyword>
<dbReference type="GO" id="GO:0008654">
    <property type="term" value="P:phospholipid biosynthetic process"/>
    <property type="evidence" value="ECO:0007669"/>
    <property type="project" value="UniProtKB-KW"/>
</dbReference>
<evidence type="ECO:0000256" key="7">
    <source>
        <dbReference type="ARBA" id="ARBA00023098"/>
    </source>
</evidence>
<comment type="subcellular location">
    <subcellularLocation>
        <location evidence="1">Membrane</location>
        <topology evidence="1">Multi-pass membrane protein</topology>
    </subcellularLocation>
</comment>
<reference evidence="15 16" key="1">
    <citation type="journal article" date="2014" name="Int. J. Syst. Evol. Microbiol.">
        <title>Complete genome sequence of Corynebacterium casei LMG S-19264T (=DSM 44701T), isolated from a smear-ripened cheese.</title>
        <authorList>
            <consortium name="US DOE Joint Genome Institute (JGI-PGF)"/>
            <person name="Walter F."/>
            <person name="Albersmeier A."/>
            <person name="Kalinowski J."/>
            <person name="Ruckert C."/>
        </authorList>
    </citation>
    <scope>NUCLEOTIDE SEQUENCE [LARGE SCALE GENOMIC DNA]</scope>
    <source>
        <strain evidence="15 16">CGMCC 1.16330</strain>
    </source>
</reference>
<dbReference type="InterPro" id="IPR043130">
    <property type="entry name" value="CDP-OH_PTrfase_TM_dom"/>
</dbReference>
<feature type="transmembrane region" description="Helical" evidence="13">
    <location>
        <begin position="281"/>
        <end position="300"/>
    </location>
</feature>
<evidence type="ECO:0000256" key="13">
    <source>
        <dbReference type="SAM" id="Phobius"/>
    </source>
</evidence>
<organism evidence="15 16">
    <name type="scientific">Caldovatus sediminis</name>
    <dbReference type="NCBI Taxonomy" id="2041189"/>
    <lineage>
        <taxon>Bacteria</taxon>
        <taxon>Pseudomonadati</taxon>
        <taxon>Pseudomonadota</taxon>
        <taxon>Alphaproteobacteria</taxon>
        <taxon>Acetobacterales</taxon>
        <taxon>Roseomonadaceae</taxon>
        <taxon>Caldovatus</taxon>
    </lineage>
</organism>
<feature type="transmembrane region" description="Helical" evidence="13">
    <location>
        <begin position="184"/>
        <end position="208"/>
    </location>
</feature>
<evidence type="ECO:0000256" key="9">
    <source>
        <dbReference type="ARBA" id="ARBA00023209"/>
    </source>
</evidence>
<feature type="domain" description="CDP-alcohol phosphatidyltransferase C-terminal" evidence="14">
    <location>
        <begin position="258"/>
        <end position="294"/>
    </location>
</feature>
<dbReference type="InterPro" id="IPR050324">
    <property type="entry name" value="CDP-alcohol_PTase-I"/>
</dbReference>
<keyword evidence="10" id="KW-1208">Phospholipid metabolism</keyword>
<dbReference type="Proteomes" id="UP000597507">
    <property type="component" value="Unassembled WGS sequence"/>
</dbReference>
<feature type="transmembrane region" description="Helical" evidence="13">
    <location>
        <begin position="119"/>
        <end position="138"/>
    </location>
</feature>
<dbReference type="EMBL" id="BMKS01000009">
    <property type="protein sequence ID" value="GGG40561.1"/>
    <property type="molecule type" value="Genomic_DNA"/>
</dbReference>
<keyword evidence="7" id="KW-0443">Lipid metabolism</keyword>
<proteinExistence type="inferred from homology"/>
<keyword evidence="6 13" id="KW-1133">Transmembrane helix</keyword>
<comment type="caution">
    <text evidence="15">The sequence shown here is derived from an EMBL/GenBank/DDBJ whole genome shotgun (WGS) entry which is preliminary data.</text>
</comment>